<protein>
    <submittedName>
        <fullName evidence="1">Uncharacterized protein</fullName>
    </submittedName>
</protein>
<name>A0A383EXB4_9ZZZZ</name>
<dbReference type="EMBL" id="UINC01229155">
    <property type="protein sequence ID" value="SVE60758.1"/>
    <property type="molecule type" value="Genomic_DNA"/>
</dbReference>
<evidence type="ECO:0000313" key="1">
    <source>
        <dbReference type="EMBL" id="SVE60758.1"/>
    </source>
</evidence>
<dbReference type="AlphaFoldDB" id="A0A383EXB4"/>
<gene>
    <name evidence="1" type="ORF">METZ01_LOCUS513612</name>
</gene>
<organism evidence="1">
    <name type="scientific">marine metagenome</name>
    <dbReference type="NCBI Taxonomy" id="408172"/>
    <lineage>
        <taxon>unclassified sequences</taxon>
        <taxon>metagenomes</taxon>
        <taxon>ecological metagenomes</taxon>
    </lineage>
</organism>
<reference evidence="1" key="1">
    <citation type="submission" date="2018-05" db="EMBL/GenBank/DDBJ databases">
        <authorList>
            <person name="Lanie J.A."/>
            <person name="Ng W.-L."/>
            <person name="Kazmierczak K.M."/>
            <person name="Andrzejewski T.M."/>
            <person name="Davidsen T.M."/>
            <person name="Wayne K.J."/>
            <person name="Tettelin H."/>
            <person name="Glass J.I."/>
            <person name="Rusch D."/>
            <person name="Podicherti R."/>
            <person name="Tsui H.-C.T."/>
            <person name="Winkler M.E."/>
        </authorList>
    </citation>
    <scope>NUCLEOTIDE SEQUENCE</scope>
</reference>
<feature type="non-terminal residue" evidence="1">
    <location>
        <position position="130"/>
    </location>
</feature>
<accession>A0A383EXB4</accession>
<sequence>MKPNQREELRYAMETQFRYKFYKSPEFPFLPSMGIRHVFQGFEAKEEELGFIGMLHLWWTKEDFVKGTWHGEWFDSPEEGIKRAIQVQEEITFWDQNKLLQVHHEYLNELRRKEAETKFKEEEMIDPTSK</sequence>
<proteinExistence type="predicted"/>